<dbReference type="EMBL" id="JAUSYA010000001">
    <property type="protein sequence ID" value="MDQ0681375.1"/>
    <property type="molecule type" value="Genomic_DNA"/>
</dbReference>
<dbReference type="InterPro" id="IPR013595">
    <property type="entry name" value="Pept_S33_TAP-like_C"/>
</dbReference>
<comment type="caution">
    <text evidence="2">The sequence shown here is derived from an EMBL/GenBank/DDBJ whole genome shotgun (WGS) entry which is preliminary data.</text>
</comment>
<accession>A0ABU0PUQ0</accession>
<dbReference type="InterPro" id="IPR029058">
    <property type="entry name" value="AB_hydrolase_fold"/>
</dbReference>
<organism evidence="2 3">
    <name type="scientific">Streptomyces achromogenes</name>
    <dbReference type="NCBI Taxonomy" id="67255"/>
    <lineage>
        <taxon>Bacteria</taxon>
        <taxon>Bacillati</taxon>
        <taxon>Actinomycetota</taxon>
        <taxon>Actinomycetes</taxon>
        <taxon>Kitasatosporales</taxon>
        <taxon>Streptomycetaceae</taxon>
        <taxon>Streptomyces</taxon>
    </lineage>
</organism>
<dbReference type="SUPFAM" id="SSF53474">
    <property type="entry name" value="alpha/beta-Hydrolases"/>
    <property type="match status" value="1"/>
</dbReference>
<sequence length="331" mass="35355">MVDLWPRKQSGTKTIVTDLPLTPLHRHPRGIRSGAIDSVVPPQIVSLPWTWDSAREGIGAIFAACEAQPRCRSRSPHLARTLTQQVRRLEANPLTPTVRPPGGGSPVRAVLDGGTLVNLLVADGVALPAVKVPAALDALAHGNPQRLAQVDAAGATPAIGEFAHGLTHSMACAEWVPGYTKSDLLAAGRRPFPGWPDSVLAQAPQLPFEHELYRVWNVPDRTPVQRVATVSKVPTLIVSGTFDAKTGARWGPYTGRTLARSTAVRIPGVGHFVVPQSPCAQRVLASFLARPTAPRSLPACPRSSGRPPRMVIDDVWTTSTGRGCRPRGGRP</sequence>
<proteinExistence type="predicted"/>
<reference evidence="2 3" key="1">
    <citation type="submission" date="2023-07" db="EMBL/GenBank/DDBJ databases">
        <title>Comparative genomics of wheat-associated soil bacteria to identify genetic determinants of phenazine resistance.</title>
        <authorList>
            <person name="Mouncey N."/>
        </authorList>
    </citation>
    <scope>NUCLEOTIDE SEQUENCE [LARGE SCALE GENOMIC DNA]</scope>
    <source>
        <strain evidence="2 3">W4I19-2</strain>
    </source>
</reference>
<gene>
    <name evidence="2" type="ORF">QFZ56_000338</name>
</gene>
<dbReference type="Gene3D" id="3.40.50.1820">
    <property type="entry name" value="alpha/beta hydrolase"/>
    <property type="match status" value="1"/>
</dbReference>
<keyword evidence="3" id="KW-1185">Reference proteome</keyword>
<feature type="domain" description="Peptidase S33 tripeptidyl aminopeptidase-like C-terminal" evidence="1">
    <location>
        <begin position="215"/>
        <end position="296"/>
    </location>
</feature>
<dbReference type="Pfam" id="PF08386">
    <property type="entry name" value="Abhydrolase_4"/>
    <property type="match status" value="1"/>
</dbReference>
<evidence type="ECO:0000259" key="1">
    <source>
        <dbReference type="Pfam" id="PF08386"/>
    </source>
</evidence>
<protein>
    <recommendedName>
        <fullName evidence="1">Peptidase S33 tripeptidyl aminopeptidase-like C-terminal domain-containing protein</fullName>
    </recommendedName>
</protein>
<evidence type="ECO:0000313" key="2">
    <source>
        <dbReference type="EMBL" id="MDQ0681375.1"/>
    </source>
</evidence>
<dbReference type="Proteomes" id="UP001243364">
    <property type="component" value="Unassembled WGS sequence"/>
</dbReference>
<evidence type="ECO:0000313" key="3">
    <source>
        <dbReference type="Proteomes" id="UP001243364"/>
    </source>
</evidence>
<name>A0ABU0PUQ0_STRAH</name>